<comment type="caution">
    <text evidence="2">The sequence shown here is derived from an EMBL/GenBank/DDBJ whole genome shotgun (WGS) entry which is preliminary data.</text>
</comment>
<dbReference type="EMBL" id="MU001492">
    <property type="protein sequence ID" value="KAF2451868.1"/>
    <property type="molecule type" value="Genomic_DNA"/>
</dbReference>
<protein>
    <submittedName>
        <fullName evidence="2">Uncharacterized protein</fullName>
    </submittedName>
</protein>
<keyword evidence="3" id="KW-1185">Reference proteome</keyword>
<organism evidence="2 3">
    <name type="scientific">Karstenula rhodostoma CBS 690.94</name>
    <dbReference type="NCBI Taxonomy" id="1392251"/>
    <lineage>
        <taxon>Eukaryota</taxon>
        <taxon>Fungi</taxon>
        <taxon>Dikarya</taxon>
        <taxon>Ascomycota</taxon>
        <taxon>Pezizomycotina</taxon>
        <taxon>Dothideomycetes</taxon>
        <taxon>Pleosporomycetidae</taxon>
        <taxon>Pleosporales</taxon>
        <taxon>Massarineae</taxon>
        <taxon>Didymosphaeriaceae</taxon>
        <taxon>Karstenula</taxon>
    </lineage>
</organism>
<dbReference type="OrthoDB" id="3793762at2759"/>
<dbReference type="AlphaFoldDB" id="A0A9P4UJM9"/>
<reference evidence="2" key="1">
    <citation type="journal article" date="2020" name="Stud. Mycol.">
        <title>101 Dothideomycetes genomes: a test case for predicting lifestyles and emergence of pathogens.</title>
        <authorList>
            <person name="Haridas S."/>
            <person name="Albert R."/>
            <person name="Binder M."/>
            <person name="Bloem J."/>
            <person name="Labutti K."/>
            <person name="Salamov A."/>
            <person name="Andreopoulos B."/>
            <person name="Baker S."/>
            <person name="Barry K."/>
            <person name="Bills G."/>
            <person name="Bluhm B."/>
            <person name="Cannon C."/>
            <person name="Castanera R."/>
            <person name="Culley D."/>
            <person name="Daum C."/>
            <person name="Ezra D."/>
            <person name="Gonzalez J."/>
            <person name="Henrissat B."/>
            <person name="Kuo A."/>
            <person name="Liang C."/>
            <person name="Lipzen A."/>
            <person name="Lutzoni F."/>
            <person name="Magnuson J."/>
            <person name="Mondo S."/>
            <person name="Nolan M."/>
            <person name="Ohm R."/>
            <person name="Pangilinan J."/>
            <person name="Park H.-J."/>
            <person name="Ramirez L."/>
            <person name="Alfaro M."/>
            <person name="Sun H."/>
            <person name="Tritt A."/>
            <person name="Yoshinaga Y."/>
            <person name="Zwiers L.-H."/>
            <person name="Turgeon B."/>
            <person name="Goodwin S."/>
            <person name="Spatafora J."/>
            <person name="Crous P."/>
            <person name="Grigoriev I."/>
        </authorList>
    </citation>
    <scope>NUCLEOTIDE SEQUENCE</scope>
    <source>
        <strain evidence="2">CBS 690.94</strain>
    </source>
</reference>
<evidence type="ECO:0000313" key="3">
    <source>
        <dbReference type="Proteomes" id="UP000799764"/>
    </source>
</evidence>
<feature type="region of interest" description="Disordered" evidence="1">
    <location>
        <begin position="223"/>
        <end position="271"/>
    </location>
</feature>
<sequence>MASRLDTFVTGPIPQPSGEKSITLHVRLRYNAPKHGMGTTMFENLDAELLTSTSKLLWRKHADNIWLVWKHFEIVGAYIDWLHDRILHRPELDGPVRPAEWTLMKYPKGKLREYSPLVQDMHTLVNMWLFGWYVEDETFMDTVMSTLQLLLEEEAHEPEYDDGVETSETFFRFLKPSVVTAIWANTAPGAKLRAFIVDYIMKYGSNLHVLRFNGTLVDRKDSRVEAAAPTPTKAHHSLGSFASPARSSPRRDTFALSTSGSDSDNTGKHDSTLQTYPADFITELNNAQRGTLLVSQLPEVIQMHYPYRVRVYLPPFPYVLPRTPIPRQYTPFEVDEAGVQYPQAITSRYDLQQDPVRSAFFEAVYGEGKTILRSAYWDAERDVLMELAGGDGGADMEMVDADGFADADAGEAKMSCVYHQHTRDRACWLLGHPLIHGGE</sequence>
<proteinExistence type="predicted"/>
<evidence type="ECO:0000313" key="2">
    <source>
        <dbReference type="EMBL" id="KAF2451868.1"/>
    </source>
</evidence>
<feature type="compositionally biased region" description="Polar residues" evidence="1">
    <location>
        <begin position="255"/>
        <end position="264"/>
    </location>
</feature>
<gene>
    <name evidence="2" type="ORF">P171DRAFT_478889</name>
</gene>
<name>A0A9P4UJM9_9PLEO</name>
<evidence type="ECO:0000256" key="1">
    <source>
        <dbReference type="SAM" id="MobiDB-lite"/>
    </source>
</evidence>
<dbReference type="Proteomes" id="UP000799764">
    <property type="component" value="Unassembled WGS sequence"/>
</dbReference>
<accession>A0A9P4UJM9</accession>